<proteinExistence type="predicted"/>
<feature type="compositionally biased region" description="Basic and acidic residues" evidence="1">
    <location>
        <begin position="569"/>
        <end position="579"/>
    </location>
</feature>
<dbReference type="Proteomes" id="UP000825935">
    <property type="component" value="Chromosome 5"/>
</dbReference>
<feature type="compositionally biased region" description="Polar residues" evidence="1">
    <location>
        <begin position="590"/>
        <end position="600"/>
    </location>
</feature>
<protein>
    <submittedName>
        <fullName evidence="2">Uncharacterized protein</fullName>
    </submittedName>
</protein>
<sequence length="600" mass="66528">MSRTKHAHLRQGLREFPLHFTSHDCGNSSKSLGIGEMNVPCTTPQTMVFDKTVSSLHGQSRCNGSTRCIKNKGQSTQIDTTMVPCLLPKSFLPVISYLYSMQYGDTVDCDNEDRFLPSGVLPCNEVPNCHSGCISAIDKAYDAAHLQNGKHNVEENGGQGIHETASVVNHDYSYLISPFQNKENQGHNKVQTGDILIPEKCGYYDPNDLFKREAYSAINKANDANHLQNGKGNIEENQGQGIHETASVMNHDCFYSISPFQDKENQDHSEVQTGNTLAPVKCNYYDPNVLLERGNAIKGNDGNHSPSDMGSQVIISDHEISSSHDHSISETQIMAKGHGSSSILVHKMHTIEEDVNCNHEKKALDEAVDDHSHASSKAWSVPILYDGFENRCFKNEKHAVKGDVDDDRQAEIEKCTSLSVNASSSTIMENKEEALEKDVIHIMLNGNNTILHKDLGQANTKFCNIPMYDGFEDACFQNEKYAREHVNGHHQAMIGGCTVNGNTLDSATMEVLTKDVSHVMLKGNNVVIERNLYHHSQNEIESLLVISSNDASDAMHPEDKEVSAPANVDNKDQHRHENEICVDFSDCNETESNTTQDKKS</sequence>
<name>A0A8T2V069_CERRI</name>
<evidence type="ECO:0000313" key="3">
    <source>
        <dbReference type="Proteomes" id="UP000825935"/>
    </source>
</evidence>
<dbReference type="AlphaFoldDB" id="A0A8T2V069"/>
<gene>
    <name evidence="2" type="ORF">KP509_05G082900</name>
</gene>
<feature type="compositionally biased region" description="Basic and acidic residues" evidence="1">
    <location>
        <begin position="553"/>
        <end position="562"/>
    </location>
</feature>
<evidence type="ECO:0000313" key="2">
    <source>
        <dbReference type="EMBL" id="KAH7437649.1"/>
    </source>
</evidence>
<feature type="region of interest" description="Disordered" evidence="1">
    <location>
        <begin position="551"/>
        <end position="600"/>
    </location>
</feature>
<evidence type="ECO:0000256" key="1">
    <source>
        <dbReference type="SAM" id="MobiDB-lite"/>
    </source>
</evidence>
<reference evidence="2" key="1">
    <citation type="submission" date="2021-08" db="EMBL/GenBank/DDBJ databases">
        <title>WGS assembly of Ceratopteris richardii.</title>
        <authorList>
            <person name="Marchant D.B."/>
            <person name="Chen G."/>
            <person name="Jenkins J."/>
            <person name="Shu S."/>
            <person name="Leebens-Mack J."/>
            <person name="Grimwood J."/>
            <person name="Schmutz J."/>
            <person name="Soltis P."/>
            <person name="Soltis D."/>
            <person name="Chen Z.-H."/>
        </authorList>
    </citation>
    <scope>NUCLEOTIDE SEQUENCE</scope>
    <source>
        <strain evidence="2">Whitten #5841</strain>
        <tissue evidence="2">Leaf</tissue>
    </source>
</reference>
<comment type="caution">
    <text evidence="2">The sequence shown here is derived from an EMBL/GenBank/DDBJ whole genome shotgun (WGS) entry which is preliminary data.</text>
</comment>
<dbReference type="EMBL" id="CM035410">
    <property type="protein sequence ID" value="KAH7437649.1"/>
    <property type="molecule type" value="Genomic_DNA"/>
</dbReference>
<keyword evidence="3" id="KW-1185">Reference proteome</keyword>
<accession>A0A8T2V069</accession>
<organism evidence="2 3">
    <name type="scientific">Ceratopteris richardii</name>
    <name type="common">Triangle waterfern</name>
    <dbReference type="NCBI Taxonomy" id="49495"/>
    <lineage>
        <taxon>Eukaryota</taxon>
        <taxon>Viridiplantae</taxon>
        <taxon>Streptophyta</taxon>
        <taxon>Embryophyta</taxon>
        <taxon>Tracheophyta</taxon>
        <taxon>Polypodiopsida</taxon>
        <taxon>Polypodiidae</taxon>
        <taxon>Polypodiales</taxon>
        <taxon>Pteridineae</taxon>
        <taxon>Pteridaceae</taxon>
        <taxon>Parkerioideae</taxon>
        <taxon>Ceratopteris</taxon>
    </lineage>
</organism>